<proteinExistence type="inferred from homology"/>
<evidence type="ECO:0000256" key="2">
    <source>
        <dbReference type="ARBA" id="ARBA00022448"/>
    </source>
</evidence>
<evidence type="ECO:0000313" key="11">
    <source>
        <dbReference type="Proteomes" id="UP001596132"/>
    </source>
</evidence>
<comment type="similarity">
    <text evidence="8">Belongs to the MsrQ family.</text>
</comment>
<evidence type="ECO:0000256" key="8">
    <source>
        <dbReference type="HAMAP-Rule" id="MF_01207"/>
    </source>
</evidence>
<keyword evidence="8" id="KW-0288">FMN</keyword>
<dbReference type="PANTHER" id="PTHR36964:SF1">
    <property type="entry name" value="PROTEIN-METHIONINE-SULFOXIDE REDUCTASE HEME-BINDING SUBUNIT MSRQ"/>
    <property type="match status" value="1"/>
</dbReference>
<keyword evidence="8" id="KW-0479">Metal-binding</keyword>
<keyword evidence="8" id="KW-1003">Cell membrane</keyword>
<comment type="cofactor">
    <cofactor evidence="8">
        <name>FMN</name>
        <dbReference type="ChEBI" id="CHEBI:58210"/>
    </cofactor>
    <text evidence="8">Binds 1 FMN per subunit.</text>
</comment>
<evidence type="ECO:0000256" key="5">
    <source>
        <dbReference type="ARBA" id="ARBA00022989"/>
    </source>
</evidence>
<organism evidence="10 11">
    <name type="scientific">Aeromonas eucrenophila</name>
    <dbReference type="NCBI Taxonomy" id="649"/>
    <lineage>
        <taxon>Bacteria</taxon>
        <taxon>Pseudomonadati</taxon>
        <taxon>Pseudomonadota</taxon>
        <taxon>Gammaproteobacteria</taxon>
        <taxon>Aeromonadales</taxon>
        <taxon>Aeromonadaceae</taxon>
        <taxon>Aeromonas</taxon>
    </lineage>
</organism>
<comment type="function">
    <text evidence="8">Part of the MsrPQ system that repairs oxidized periplasmic proteins containing methionine sulfoxide residues (Met-O), using respiratory chain electrons. Thus protects these proteins from oxidative-stress damage caused by reactive species of oxygen and chlorine generated by the host defense mechanisms. MsrPQ is essential for the maintenance of envelope integrity under bleach stress, rescuing a wide series of structurally unrelated periplasmic proteins from methionine oxidation. MsrQ provides electrons for reduction to the reductase catalytic subunit MsrP, using the quinone pool of the respiratory chain.</text>
</comment>
<feature type="domain" description="Ferric oxidoreductase" evidence="9">
    <location>
        <begin position="53"/>
        <end position="161"/>
    </location>
</feature>
<keyword evidence="3 8" id="KW-0349">Heme</keyword>
<dbReference type="PANTHER" id="PTHR36964">
    <property type="entry name" value="PROTEIN-METHIONINE-SULFOXIDE REDUCTASE HEME-BINDING SUBUNIT MSRQ"/>
    <property type="match status" value="1"/>
</dbReference>
<dbReference type="Proteomes" id="UP001596132">
    <property type="component" value="Unassembled WGS sequence"/>
</dbReference>
<evidence type="ECO:0000256" key="1">
    <source>
        <dbReference type="ARBA" id="ARBA00004141"/>
    </source>
</evidence>
<dbReference type="InterPro" id="IPR013130">
    <property type="entry name" value="Fe3_Rdtase_TM_dom"/>
</dbReference>
<dbReference type="HAMAP" id="MF_01207">
    <property type="entry name" value="MsrQ"/>
    <property type="match status" value="1"/>
</dbReference>
<feature type="transmembrane region" description="Helical" evidence="8">
    <location>
        <begin position="12"/>
        <end position="32"/>
    </location>
</feature>
<evidence type="ECO:0000259" key="9">
    <source>
        <dbReference type="Pfam" id="PF01794"/>
    </source>
</evidence>
<keyword evidence="11" id="KW-1185">Reference proteome</keyword>
<dbReference type="InterPro" id="IPR022837">
    <property type="entry name" value="MsrQ-like"/>
</dbReference>
<accession>A0ABW0Y6X4</accession>
<sequence length="222" mass="25270">MALRLTNRHIGMLRALVHLGSLGFLLWLGYAVPAGLLGGDPIQGLTHYLGKGALHLLLLTLLVSPLAKRWRQGQLIKLRRPLGLWCAAWAGLHFMVWLGLDLQFDWRLIGGELVKRNYIVVGAVALLLLTALSLTSIPALLRAMGPSWQRLHNWIYAVALLVPIHYWWSVKSGWQEPLIYLLLACALLVPRRDKLLRPWRQWQQKRQRLREACPPLTGVDRT</sequence>
<comment type="caution">
    <text evidence="8">Lacks conserved residue(s) required for the propagation of feature annotation.</text>
</comment>
<evidence type="ECO:0000313" key="10">
    <source>
        <dbReference type="EMBL" id="MFC5704682.1"/>
    </source>
</evidence>
<feature type="transmembrane region" description="Helical" evidence="8">
    <location>
        <begin position="82"/>
        <end position="100"/>
    </location>
</feature>
<keyword evidence="4 8" id="KW-0812">Transmembrane</keyword>
<feature type="transmembrane region" description="Helical" evidence="8">
    <location>
        <begin position="153"/>
        <end position="168"/>
    </location>
</feature>
<keyword evidence="6 8" id="KW-0408">Iron</keyword>
<dbReference type="EMBL" id="JBHSPP010000003">
    <property type="protein sequence ID" value="MFC5704682.1"/>
    <property type="molecule type" value="Genomic_DNA"/>
</dbReference>
<evidence type="ECO:0000256" key="7">
    <source>
        <dbReference type="ARBA" id="ARBA00023136"/>
    </source>
</evidence>
<dbReference type="RefSeq" id="WP_042644469.1">
    <property type="nucleotide sequence ID" value="NZ_CDDF01000018.1"/>
</dbReference>
<keyword evidence="2 8" id="KW-0813">Transport</keyword>
<comment type="caution">
    <text evidence="10">The sequence shown here is derived from an EMBL/GenBank/DDBJ whole genome shotgun (WGS) entry which is preliminary data.</text>
</comment>
<gene>
    <name evidence="8 10" type="primary">msrQ</name>
    <name evidence="10" type="ORF">ACFPVW_01035</name>
</gene>
<reference evidence="11" key="1">
    <citation type="journal article" date="2019" name="Int. J. Syst. Evol. Microbiol.">
        <title>The Global Catalogue of Microorganisms (GCM) 10K type strain sequencing project: providing services to taxonomists for standard genome sequencing and annotation.</title>
        <authorList>
            <consortium name="The Broad Institute Genomics Platform"/>
            <consortium name="The Broad Institute Genome Sequencing Center for Infectious Disease"/>
            <person name="Wu L."/>
            <person name="Ma J."/>
        </authorList>
    </citation>
    <scope>NUCLEOTIDE SEQUENCE [LARGE SCALE GENOMIC DNA]</scope>
    <source>
        <strain evidence="11">KCTC 15012</strain>
    </source>
</reference>
<evidence type="ECO:0000256" key="4">
    <source>
        <dbReference type="ARBA" id="ARBA00022692"/>
    </source>
</evidence>
<comment type="subunit">
    <text evidence="8">Heterodimer of a catalytic subunit (MsrP) and a heme-binding subunit (MsrQ).</text>
</comment>
<dbReference type="Pfam" id="PF01794">
    <property type="entry name" value="Ferric_reduct"/>
    <property type="match status" value="1"/>
</dbReference>
<comment type="cofactor">
    <cofactor evidence="8">
        <name>heme b</name>
        <dbReference type="ChEBI" id="CHEBI:60344"/>
    </cofactor>
    <text evidence="8">Binds 1 heme b (iron(II)-protoporphyrin IX) group per subunit.</text>
</comment>
<keyword evidence="8" id="KW-0285">Flavoprotein</keyword>
<protein>
    <recommendedName>
        <fullName evidence="8">Protein-methionine-sulfoxide reductase heme-binding subunit MsrQ</fullName>
    </recommendedName>
    <alternativeName>
        <fullName evidence="8">Flavocytochrome MsrQ</fullName>
    </alternativeName>
</protein>
<evidence type="ECO:0000256" key="3">
    <source>
        <dbReference type="ARBA" id="ARBA00022617"/>
    </source>
</evidence>
<keyword evidence="8" id="KW-0249">Electron transport</keyword>
<evidence type="ECO:0000256" key="6">
    <source>
        <dbReference type="ARBA" id="ARBA00023004"/>
    </source>
</evidence>
<feature type="transmembrane region" description="Helical" evidence="8">
    <location>
        <begin position="52"/>
        <end position="70"/>
    </location>
</feature>
<keyword evidence="7 8" id="KW-0472">Membrane</keyword>
<keyword evidence="5 8" id="KW-1133">Transmembrane helix</keyword>
<dbReference type="NCBIfam" id="NF003831">
    <property type="entry name" value="PRK05419.1-2"/>
    <property type="match status" value="1"/>
</dbReference>
<comment type="subcellular location">
    <subcellularLocation>
        <location evidence="8">Cell membrane</location>
        <topology evidence="8">Multi-pass membrane protein</topology>
    </subcellularLocation>
    <subcellularLocation>
        <location evidence="1">Membrane</location>
        <topology evidence="1">Multi-pass membrane protein</topology>
    </subcellularLocation>
</comment>
<name>A0ABW0Y6X4_9GAMM</name>
<feature type="transmembrane region" description="Helical" evidence="8">
    <location>
        <begin position="120"/>
        <end position="141"/>
    </location>
</feature>